<organism evidence="1 2">
    <name type="scientific">Candidatus Merdivivens pullistercoris</name>
    <dbReference type="NCBI Taxonomy" id="2840873"/>
    <lineage>
        <taxon>Bacteria</taxon>
        <taxon>Pseudomonadati</taxon>
        <taxon>Bacteroidota</taxon>
        <taxon>Bacteroidia</taxon>
        <taxon>Bacteroidales</taxon>
        <taxon>Muribaculaceae</taxon>
        <taxon>Muribaculaceae incertae sedis</taxon>
        <taxon>Candidatus Merdivivens</taxon>
    </lineage>
</organism>
<dbReference type="Proteomes" id="UP000823597">
    <property type="component" value="Unassembled WGS sequence"/>
</dbReference>
<protein>
    <submittedName>
        <fullName evidence="1">Uncharacterized protein</fullName>
    </submittedName>
</protein>
<reference evidence="1" key="1">
    <citation type="submission" date="2020-10" db="EMBL/GenBank/DDBJ databases">
        <authorList>
            <person name="Gilroy R."/>
        </authorList>
    </citation>
    <scope>NUCLEOTIDE SEQUENCE</scope>
    <source>
        <strain evidence="1">10037</strain>
    </source>
</reference>
<sequence>MNLIDNSLVEASNGKIIVKRKLLGKQFIFTPEDSPLKKSVEYFDLTEEYGLKKCIEDKDFTQIDNYRKSSAPTLQVVMYKTKSGKVAAAQLQKYVPYEYVAASNISVAD</sequence>
<evidence type="ECO:0000313" key="1">
    <source>
        <dbReference type="EMBL" id="MBO8464534.1"/>
    </source>
</evidence>
<name>A0A9D9I206_9BACT</name>
<reference evidence="1" key="2">
    <citation type="journal article" date="2021" name="PeerJ">
        <title>Extensive microbial diversity within the chicken gut microbiome revealed by metagenomics and culture.</title>
        <authorList>
            <person name="Gilroy R."/>
            <person name="Ravi A."/>
            <person name="Getino M."/>
            <person name="Pursley I."/>
            <person name="Horton D.L."/>
            <person name="Alikhan N.F."/>
            <person name="Baker D."/>
            <person name="Gharbi K."/>
            <person name="Hall N."/>
            <person name="Watson M."/>
            <person name="Adriaenssens E.M."/>
            <person name="Foster-Nyarko E."/>
            <person name="Jarju S."/>
            <person name="Secka A."/>
            <person name="Antonio M."/>
            <person name="Oren A."/>
            <person name="Chaudhuri R.R."/>
            <person name="La Ragione R."/>
            <person name="Hildebrand F."/>
            <person name="Pallen M.J."/>
        </authorList>
    </citation>
    <scope>NUCLEOTIDE SEQUENCE</scope>
    <source>
        <strain evidence="1">10037</strain>
    </source>
</reference>
<evidence type="ECO:0000313" key="2">
    <source>
        <dbReference type="Proteomes" id="UP000823597"/>
    </source>
</evidence>
<comment type="caution">
    <text evidence="1">The sequence shown here is derived from an EMBL/GenBank/DDBJ whole genome shotgun (WGS) entry which is preliminary data.</text>
</comment>
<proteinExistence type="predicted"/>
<accession>A0A9D9I206</accession>
<dbReference type="AlphaFoldDB" id="A0A9D9I206"/>
<dbReference type="EMBL" id="JADIME010000010">
    <property type="protein sequence ID" value="MBO8464534.1"/>
    <property type="molecule type" value="Genomic_DNA"/>
</dbReference>
<gene>
    <name evidence="1" type="ORF">IAB93_00880</name>
</gene>